<accession>A0A1H2TQV3</accession>
<feature type="binding site" evidence="7">
    <location>
        <position position="296"/>
    </location>
    <ligand>
        <name>Fe(2+)</name>
        <dbReference type="ChEBI" id="CHEBI:29033"/>
    </ligand>
</feature>
<dbReference type="SUPFAM" id="SSF53800">
    <property type="entry name" value="Chelatase"/>
    <property type="match status" value="1"/>
</dbReference>
<evidence type="ECO:0000256" key="8">
    <source>
        <dbReference type="RuleBase" id="RU004185"/>
    </source>
</evidence>
<feature type="binding site" evidence="7">
    <location>
        <position position="193"/>
    </location>
    <ligand>
        <name>Fe(2+)</name>
        <dbReference type="ChEBI" id="CHEBI:29033"/>
    </ligand>
</feature>
<proteinExistence type="inferred from homology"/>
<dbReference type="InterPro" id="IPR001015">
    <property type="entry name" value="Ferrochelatase"/>
</dbReference>
<dbReference type="CDD" id="cd00419">
    <property type="entry name" value="Ferrochelatase_C"/>
    <property type="match status" value="1"/>
</dbReference>
<dbReference type="GO" id="GO:0046872">
    <property type="term" value="F:metal ion binding"/>
    <property type="evidence" value="ECO:0007669"/>
    <property type="project" value="UniProtKB-KW"/>
</dbReference>
<evidence type="ECO:0000256" key="3">
    <source>
        <dbReference type="ARBA" id="ARBA00023133"/>
    </source>
</evidence>
<keyword evidence="3 7" id="KW-0350">Heme biosynthesis</keyword>
<dbReference type="PANTHER" id="PTHR11108:SF1">
    <property type="entry name" value="FERROCHELATASE, MITOCHONDRIAL"/>
    <property type="match status" value="1"/>
</dbReference>
<dbReference type="Proteomes" id="UP000182771">
    <property type="component" value="Unassembled WGS sequence"/>
</dbReference>
<comment type="subcellular location">
    <subcellularLocation>
        <location evidence="7">Cytoplasm</location>
    </subcellularLocation>
</comment>
<dbReference type="HAMAP" id="MF_00323">
    <property type="entry name" value="Ferrochelatase"/>
    <property type="match status" value="1"/>
</dbReference>
<dbReference type="Pfam" id="PF00762">
    <property type="entry name" value="Ferrochelatase"/>
    <property type="match status" value="1"/>
</dbReference>
<dbReference type="InterPro" id="IPR033659">
    <property type="entry name" value="Ferrochelatase_N"/>
</dbReference>
<dbReference type="InterPro" id="IPR033644">
    <property type="entry name" value="Ferrochelatase_C"/>
</dbReference>
<dbReference type="GO" id="GO:0006783">
    <property type="term" value="P:heme biosynthetic process"/>
    <property type="evidence" value="ECO:0007669"/>
    <property type="project" value="UniProtKB-UniRule"/>
</dbReference>
<comment type="caution">
    <text evidence="9">The sequence shown here is derived from an EMBL/GenBank/DDBJ whole genome shotgun (WGS) entry which is preliminary data.</text>
</comment>
<comment type="pathway">
    <text evidence="7">Porphyrin-containing compound metabolism; protoheme biosynthesis; protoheme from protoporphyrin-IX: step 1/1.</text>
</comment>
<keyword evidence="4 7" id="KW-0456">Lyase</keyword>
<dbReference type="AlphaFoldDB" id="A0A1H2TQV3"/>
<keyword evidence="2 7" id="KW-0408">Iron</keyword>
<protein>
    <recommendedName>
        <fullName evidence="7">Ferrochelatase</fullName>
        <ecNumber evidence="7">4.98.1.1</ecNumber>
    </recommendedName>
    <alternativeName>
        <fullName evidence="7">Heme synthase</fullName>
    </alternativeName>
    <alternativeName>
        <fullName evidence="7">Protoheme ferro-lyase</fullName>
    </alternativeName>
</protein>
<comment type="function">
    <text evidence="7">Catalyzes the ferrous insertion into protoporphyrin IX.</text>
</comment>
<dbReference type="GO" id="GO:0005737">
    <property type="term" value="C:cytoplasm"/>
    <property type="evidence" value="ECO:0007669"/>
    <property type="project" value="UniProtKB-SubCell"/>
</dbReference>
<sequence length="342" mass="38941">MANFKRMSKGVLLVNLGSPNSTAVKDVRAYLDEFLMDPRVIDLPYLSRALLVKGIILRTRPKKSAAAYQKVWTKEGSPLIIHTRNLTQKVQTQLTIPVEMAMRYGKPSIAEAIKALSQKGVTEILLVPLYPQYAMSTTETISVLAHKIIKKKYPHITLSELPPFYNKPEYIEVLATSIKQYYKEGEYLLFSYHGIPERHIYKSDVTREHCQINDICCNTLSPAHQYCYRHQCYALTQSIANTLQLPQGSYGTSFQSRLGRDPWLQPYTDATLEQLAQKGVKKLAIVTPAFVADCLETLEEIAMEGKETFLEHGGESYNCIPCLNDRDDWSATLADWIKKWQK</sequence>
<keyword evidence="7" id="KW-0479">Metal-binding</keyword>
<comment type="catalytic activity">
    <reaction evidence="7">
        <text>heme b + 2 H(+) = protoporphyrin IX + Fe(2+)</text>
        <dbReference type="Rhea" id="RHEA:22584"/>
        <dbReference type="ChEBI" id="CHEBI:15378"/>
        <dbReference type="ChEBI" id="CHEBI:29033"/>
        <dbReference type="ChEBI" id="CHEBI:57306"/>
        <dbReference type="ChEBI" id="CHEBI:60344"/>
        <dbReference type="EC" id="4.98.1.1"/>
    </reaction>
</comment>
<dbReference type="UniPathway" id="UPA00252">
    <property type="reaction ID" value="UER00325"/>
</dbReference>
<dbReference type="PANTHER" id="PTHR11108">
    <property type="entry name" value="FERROCHELATASE"/>
    <property type="match status" value="1"/>
</dbReference>
<keyword evidence="10" id="KW-1185">Reference proteome</keyword>
<gene>
    <name evidence="7" type="primary">hemH</name>
    <name evidence="9" type="ORF">SAMN05444420_102282</name>
</gene>
<evidence type="ECO:0000313" key="10">
    <source>
        <dbReference type="Proteomes" id="UP000182771"/>
    </source>
</evidence>
<evidence type="ECO:0000256" key="2">
    <source>
        <dbReference type="ARBA" id="ARBA00023004"/>
    </source>
</evidence>
<evidence type="ECO:0000256" key="5">
    <source>
        <dbReference type="ARBA" id="ARBA00023244"/>
    </source>
</evidence>
<evidence type="ECO:0000256" key="1">
    <source>
        <dbReference type="ARBA" id="ARBA00007718"/>
    </source>
</evidence>
<evidence type="ECO:0000256" key="4">
    <source>
        <dbReference type="ARBA" id="ARBA00023239"/>
    </source>
</evidence>
<evidence type="ECO:0000256" key="7">
    <source>
        <dbReference type="HAMAP-Rule" id="MF_00323"/>
    </source>
</evidence>
<dbReference type="EC" id="4.98.1.1" evidence="7"/>
<evidence type="ECO:0000256" key="6">
    <source>
        <dbReference type="ARBA" id="ARBA00024536"/>
    </source>
</evidence>
<comment type="catalytic activity">
    <reaction evidence="6">
        <text>Fe-coproporphyrin III + 2 H(+) = coproporphyrin III + Fe(2+)</text>
        <dbReference type="Rhea" id="RHEA:49572"/>
        <dbReference type="ChEBI" id="CHEBI:15378"/>
        <dbReference type="ChEBI" id="CHEBI:29033"/>
        <dbReference type="ChEBI" id="CHEBI:68438"/>
        <dbReference type="ChEBI" id="CHEBI:131725"/>
        <dbReference type="EC" id="4.99.1.9"/>
    </reaction>
    <physiologicalReaction direction="right-to-left" evidence="6">
        <dbReference type="Rhea" id="RHEA:49574"/>
    </physiologicalReaction>
</comment>
<organism evidence="9 10">
    <name type="scientific">Capnocytophaga granulosa</name>
    <dbReference type="NCBI Taxonomy" id="45242"/>
    <lineage>
        <taxon>Bacteria</taxon>
        <taxon>Pseudomonadati</taxon>
        <taxon>Bacteroidota</taxon>
        <taxon>Flavobacteriia</taxon>
        <taxon>Flavobacteriales</taxon>
        <taxon>Flavobacteriaceae</taxon>
        <taxon>Capnocytophaga</taxon>
    </lineage>
</organism>
<keyword evidence="5 7" id="KW-0627">Porphyrin biosynthesis</keyword>
<dbReference type="GO" id="GO:0004325">
    <property type="term" value="F:ferrochelatase activity"/>
    <property type="evidence" value="ECO:0007669"/>
    <property type="project" value="UniProtKB-UniRule"/>
</dbReference>
<dbReference type="NCBIfam" id="TIGR00109">
    <property type="entry name" value="hemH"/>
    <property type="match status" value="1"/>
</dbReference>
<dbReference type="EMBL" id="FNND01000002">
    <property type="protein sequence ID" value="SDW46192.1"/>
    <property type="molecule type" value="Genomic_DNA"/>
</dbReference>
<evidence type="ECO:0000313" key="9">
    <source>
        <dbReference type="EMBL" id="SDW46192.1"/>
    </source>
</evidence>
<keyword evidence="7" id="KW-0963">Cytoplasm</keyword>
<dbReference type="CDD" id="cd03411">
    <property type="entry name" value="Ferrochelatase_N"/>
    <property type="match status" value="1"/>
</dbReference>
<reference evidence="9 10" key="1">
    <citation type="submission" date="2016-10" db="EMBL/GenBank/DDBJ databases">
        <authorList>
            <person name="Varghese N."/>
            <person name="Submissions S."/>
        </authorList>
    </citation>
    <scope>NUCLEOTIDE SEQUENCE [LARGE SCALE GENOMIC DNA]</scope>
    <source>
        <strain evidence="9 10">DSM 11449</strain>
    </source>
</reference>
<name>A0A1H2TQV3_9FLAO</name>
<dbReference type="Gene3D" id="3.40.50.1400">
    <property type="match status" value="2"/>
</dbReference>
<comment type="similarity">
    <text evidence="1 7 8">Belongs to the ferrochelatase family.</text>
</comment>